<keyword evidence="2" id="KW-0378">Hydrolase</keyword>
<dbReference type="Proteomes" id="UP000789396">
    <property type="component" value="Unassembled WGS sequence"/>
</dbReference>
<dbReference type="InterPro" id="IPR050546">
    <property type="entry name" value="Glycosyl_Hydrlase_16"/>
</dbReference>
<dbReference type="GO" id="GO:0004553">
    <property type="term" value="F:hydrolase activity, hydrolyzing O-glycosyl compounds"/>
    <property type="evidence" value="ECO:0007669"/>
    <property type="project" value="InterPro"/>
</dbReference>
<dbReference type="Pfam" id="PF00722">
    <property type="entry name" value="Glyco_hydro_16"/>
    <property type="match status" value="1"/>
</dbReference>
<evidence type="ECO:0000313" key="5">
    <source>
        <dbReference type="EMBL" id="CAG8496996.1"/>
    </source>
</evidence>
<sequence>MSTDGDEIDWETVGKDLKRAQTDYFYRGIHKTGVDFVAHTLPGGKTFDSDFHTYTINWGPERIIWSIDGVTVRTLEKSSTFEDGVYKYPSRPSYITLSLWDGSGGNGTARWSNGPINWDEQPDIIVSYFRKIKVMCNPKYNKVIR</sequence>
<organism evidence="5 6">
    <name type="scientific">Racocetra fulgida</name>
    <dbReference type="NCBI Taxonomy" id="60492"/>
    <lineage>
        <taxon>Eukaryota</taxon>
        <taxon>Fungi</taxon>
        <taxon>Fungi incertae sedis</taxon>
        <taxon>Mucoromycota</taxon>
        <taxon>Glomeromycotina</taxon>
        <taxon>Glomeromycetes</taxon>
        <taxon>Diversisporales</taxon>
        <taxon>Gigasporaceae</taxon>
        <taxon>Racocetra</taxon>
    </lineage>
</organism>
<protein>
    <submittedName>
        <fullName evidence="5">8902_t:CDS:1</fullName>
    </submittedName>
</protein>
<name>A0A9N8ZII3_9GLOM</name>
<dbReference type="InterPro" id="IPR000757">
    <property type="entry name" value="Beta-glucanase-like"/>
</dbReference>
<evidence type="ECO:0000259" key="4">
    <source>
        <dbReference type="PROSITE" id="PS51762"/>
    </source>
</evidence>
<dbReference type="PANTHER" id="PTHR10963:SF22">
    <property type="entry name" value="GLYCOSIDASE CRH2-RELATED"/>
    <property type="match status" value="1"/>
</dbReference>
<gene>
    <name evidence="5" type="ORF">RFULGI_LOCUS2256</name>
</gene>
<dbReference type="SUPFAM" id="SSF49899">
    <property type="entry name" value="Concanavalin A-like lectins/glucanases"/>
    <property type="match status" value="1"/>
</dbReference>
<keyword evidence="3" id="KW-0326">Glycosidase</keyword>
<reference evidence="5" key="1">
    <citation type="submission" date="2021-06" db="EMBL/GenBank/DDBJ databases">
        <authorList>
            <person name="Kallberg Y."/>
            <person name="Tangrot J."/>
            <person name="Rosling A."/>
        </authorList>
    </citation>
    <scope>NUCLEOTIDE SEQUENCE</scope>
    <source>
        <strain evidence="5">IN212</strain>
    </source>
</reference>
<evidence type="ECO:0000313" key="6">
    <source>
        <dbReference type="Proteomes" id="UP000789396"/>
    </source>
</evidence>
<feature type="domain" description="GH16" evidence="4">
    <location>
        <begin position="1"/>
        <end position="120"/>
    </location>
</feature>
<dbReference type="OrthoDB" id="4781at2759"/>
<comment type="caution">
    <text evidence="5">The sequence shown here is derived from an EMBL/GenBank/DDBJ whole genome shotgun (WGS) entry which is preliminary data.</text>
</comment>
<evidence type="ECO:0000256" key="3">
    <source>
        <dbReference type="ARBA" id="ARBA00023295"/>
    </source>
</evidence>
<dbReference type="GO" id="GO:0005975">
    <property type="term" value="P:carbohydrate metabolic process"/>
    <property type="evidence" value="ECO:0007669"/>
    <property type="project" value="InterPro"/>
</dbReference>
<evidence type="ECO:0000256" key="2">
    <source>
        <dbReference type="ARBA" id="ARBA00022801"/>
    </source>
</evidence>
<accession>A0A9N8ZII3</accession>
<evidence type="ECO:0000256" key="1">
    <source>
        <dbReference type="ARBA" id="ARBA00022729"/>
    </source>
</evidence>
<proteinExistence type="predicted"/>
<dbReference type="AlphaFoldDB" id="A0A9N8ZII3"/>
<dbReference type="Gene3D" id="2.60.120.200">
    <property type="match status" value="1"/>
</dbReference>
<keyword evidence="6" id="KW-1185">Reference proteome</keyword>
<dbReference type="PANTHER" id="PTHR10963">
    <property type="entry name" value="GLYCOSYL HYDROLASE-RELATED"/>
    <property type="match status" value="1"/>
</dbReference>
<dbReference type="EMBL" id="CAJVPZ010001652">
    <property type="protein sequence ID" value="CAG8496996.1"/>
    <property type="molecule type" value="Genomic_DNA"/>
</dbReference>
<dbReference type="PROSITE" id="PS51762">
    <property type="entry name" value="GH16_2"/>
    <property type="match status" value="1"/>
</dbReference>
<dbReference type="InterPro" id="IPR013320">
    <property type="entry name" value="ConA-like_dom_sf"/>
</dbReference>
<keyword evidence="1" id="KW-0732">Signal</keyword>